<reference evidence="1 2" key="1">
    <citation type="submission" date="2012-05" db="EMBL/GenBank/DDBJ databases">
        <title>Finished chromosome of genome of Chamaesiphon sp. PCC 6605.</title>
        <authorList>
            <consortium name="US DOE Joint Genome Institute"/>
            <person name="Gugger M."/>
            <person name="Coursin T."/>
            <person name="Rippka R."/>
            <person name="Tandeau De Marsac N."/>
            <person name="Huntemann M."/>
            <person name="Wei C.-L."/>
            <person name="Han J."/>
            <person name="Detter J.C."/>
            <person name="Han C."/>
            <person name="Tapia R."/>
            <person name="Chen A."/>
            <person name="Kyrpides N."/>
            <person name="Mavromatis K."/>
            <person name="Markowitz V."/>
            <person name="Szeto E."/>
            <person name="Ivanova N."/>
            <person name="Pagani I."/>
            <person name="Pati A."/>
            <person name="Goodwin L."/>
            <person name="Nordberg H.P."/>
            <person name="Cantor M.N."/>
            <person name="Hua S.X."/>
            <person name="Woyke T."/>
            <person name="Kerfeld C.A."/>
        </authorList>
    </citation>
    <scope>NUCLEOTIDE SEQUENCE [LARGE SCALE GENOMIC DNA]</scope>
    <source>
        <strain evidence="2">ATCC 27169 / PCC 6605</strain>
    </source>
</reference>
<gene>
    <name evidence="1" type="ORF">Cha6605_2055</name>
</gene>
<dbReference type="AlphaFoldDB" id="K9UE94"/>
<keyword evidence="2" id="KW-1185">Reference proteome</keyword>
<dbReference type="STRING" id="1173020.Cha6605_2055"/>
<dbReference type="RefSeq" id="WP_015159312.1">
    <property type="nucleotide sequence ID" value="NC_019697.1"/>
</dbReference>
<accession>K9UE94</accession>
<dbReference type="KEGG" id="cmp:Cha6605_2055"/>
<dbReference type="EMBL" id="CP003600">
    <property type="protein sequence ID" value="AFY93150.1"/>
    <property type="molecule type" value="Genomic_DNA"/>
</dbReference>
<protein>
    <submittedName>
        <fullName evidence="1">Uncharacterized protein</fullName>
    </submittedName>
</protein>
<organism evidence="1 2">
    <name type="scientific">Chamaesiphon minutus (strain ATCC 27169 / PCC 6605)</name>
    <dbReference type="NCBI Taxonomy" id="1173020"/>
    <lineage>
        <taxon>Bacteria</taxon>
        <taxon>Bacillati</taxon>
        <taxon>Cyanobacteriota</taxon>
        <taxon>Cyanophyceae</taxon>
        <taxon>Gomontiellales</taxon>
        <taxon>Chamaesiphonaceae</taxon>
        <taxon>Chamaesiphon</taxon>
    </lineage>
</organism>
<proteinExistence type="predicted"/>
<name>K9UE94_CHAP6</name>
<sequence>MITTPIFTRQPPHIRSCTSLKSFRNILKIDYYPSLNRWESHLIFNRDGKVCQQFVIVCIHSCEGESTFEWCRPDLDVIISGGRKEVIDRLLKEDILKYLIPTFN</sequence>
<dbReference type="HOGENOM" id="CLU_2245103_0_0_3"/>
<evidence type="ECO:0000313" key="1">
    <source>
        <dbReference type="EMBL" id="AFY93150.1"/>
    </source>
</evidence>
<evidence type="ECO:0000313" key="2">
    <source>
        <dbReference type="Proteomes" id="UP000010366"/>
    </source>
</evidence>
<dbReference type="Proteomes" id="UP000010366">
    <property type="component" value="Chromosome"/>
</dbReference>